<dbReference type="SUPFAM" id="SSF53098">
    <property type="entry name" value="Ribonuclease H-like"/>
    <property type="match status" value="1"/>
</dbReference>
<sequence length="292" mass="33213">MKTKYSFILSEEGNYSIRDRCTWLGVSRSGYHDFKTRPKSFTARWREGLTRMIIKVFHASDATYGYRRVCAEAARKGWPADPQTVRTIMAEQGLVSVWTTRRRRGPKTTVPGAGNYPDLINRDFTATEVGTKLVGDITYIPTWDGFAFMATVIDLATKKCVGYAIADHMRTDLVIEALAMARRNGAVKPDAIFHSDRGTQYMSAQFEKYCDTLNIRRSVGRTGICYDNAAAESFNGTLKVERCDRTAYPSVEHARKDVTRWVELRYNQTRIHSSLGYRTPNEMERELLLTAA</sequence>
<dbReference type="InterPro" id="IPR050900">
    <property type="entry name" value="Transposase_IS3/IS150/IS904"/>
</dbReference>
<comment type="function">
    <text evidence="1">Involved in the transposition of the insertion sequence.</text>
</comment>
<dbReference type="GO" id="GO:0003676">
    <property type="term" value="F:nucleic acid binding"/>
    <property type="evidence" value="ECO:0007669"/>
    <property type="project" value="InterPro"/>
</dbReference>
<dbReference type="PROSITE" id="PS50994">
    <property type="entry name" value="INTEGRASE"/>
    <property type="match status" value="1"/>
</dbReference>
<feature type="domain" description="Integrase catalytic" evidence="2">
    <location>
        <begin position="107"/>
        <end position="288"/>
    </location>
</feature>
<dbReference type="RefSeq" id="WP_109776708.1">
    <property type="nucleotide sequence ID" value="NZ_QGDQ01000050.1"/>
</dbReference>
<organism evidence="3 4">
    <name type="scientific">Quadrisphaera granulorum</name>
    <dbReference type="NCBI Taxonomy" id="317664"/>
    <lineage>
        <taxon>Bacteria</taxon>
        <taxon>Bacillati</taxon>
        <taxon>Actinomycetota</taxon>
        <taxon>Actinomycetes</taxon>
        <taxon>Kineosporiales</taxon>
        <taxon>Kineosporiaceae</taxon>
        <taxon>Quadrisphaera</taxon>
    </lineage>
</organism>
<keyword evidence="4" id="KW-1185">Reference proteome</keyword>
<comment type="caution">
    <text evidence="3">The sequence shown here is derived from an EMBL/GenBank/DDBJ whole genome shotgun (WGS) entry which is preliminary data.</text>
</comment>
<evidence type="ECO:0000256" key="1">
    <source>
        <dbReference type="ARBA" id="ARBA00002286"/>
    </source>
</evidence>
<evidence type="ECO:0000313" key="3">
    <source>
        <dbReference type="EMBL" id="PWJ45811.1"/>
    </source>
</evidence>
<dbReference type="PANTHER" id="PTHR46889">
    <property type="entry name" value="TRANSPOSASE INSF FOR INSERTION SEQUENCE IS3B-RELATED"/>
    <property type="match status" value="1"/>
</dbReference>
<protein>
    <submittedName>
        <fullName evidence="3">Transposase InsO family protein</fullName>
    </submittedName>
</protein>
<dbReference type="AlphaFoldDB" id="A0A315ZJU3"/>
<dbReference type="GO" id="GO:0015074">
    <property type="term" value="P:DNA integration"/>
    <property type="evidence" value="ECO:0007669"/>
    <property type="project" value="InterPro"/>
</dbReference>
<proteinExistence type="predicted"/>
<evidence type="ECO:0000259" key="2">
    <source>
        <dbReference type="PROSITE" id="PS50994"/>
    </source>
</evidence>
<dbReference type="PANTHER" id="PTHR46889:SF4">
    <property type="entry name" value="TRANSPOSASE INSO FOR INSERTION SEQUENCE ELEMENT IS911B-RELATED"/>
    <property type="match status" value="1"/>
</dbReference>
<dbReference type="NCBIfam" id="NF033516">
    <property type="entry name" value="transpos_IS3"/>
    <property type="match status" value="1"/>
</dbReference>
<dbReference type="InterPro" id="IPR012337">
    <property type="entry name" value="RNaseH-like_sf"/>
</dbReference>
<dbReference type="OrthoDB" id="3257291at2"/>
<dbReference type="Pfam" id="PF00665">
    <property type="entry name" value="rve"/>
    <property type="match status" value="1"/>
</dbReference>
<name>A0A315ZJU3_9ACTN</name>
<evidence type="ECO:0000313" key="4">
    <source>
        <dbReference type="Proteomes" id="UP000245469"/>
    </source>
</evidence>
<dbReference type="EMBL" id="QGDQ01000050">
    <property type="protein sequence ID" value="PWJ45811.1"/>
    <property type="molecule type" value="Genomic_DNA"/>
</dbReference>
<dbReference type="InterPro" id="IPR001584">
    <property type="entry name" value="Integrase_cat-core"/>
</dbReference>
<dbReference type="Proteomes" id="UP000245469">
    <property type="component" value="Unassembled WGS sequence"/>
</dbReference>
<dbReference type="InterPro" id="IPR036397">
    <property type="entry name" value="RNaseH_sf"/>
</dbReference>
<dbReference type="Pfam" id="PF13276">
    <property type="entry name" value="HTH_21"/>
    <property type="match status" value="1"/>
</dbReference>
<dbReference type="Gene3D" id="3.30.420.10">
    <property type="entry name" value="Ribonuclease H-like superfamily/Ribonuclease H"/>
    <property type="match status" value="1"/>
</dbReference>
<reference evidence="3 4" key="1">
    <citation type="submission" date="2018-03" db="EMBL/GenBank/DDBJ databases">
        <title>Genomic Encyclopedia of Archaeal and Bacterial Type Strains, Phase II (KMG-II): from individual species to whole genera.</title>
        <authorList>
            <person name="Goeker M."/>
        </authorList>
    </citation>
    <scope>NUCLEOTIDE SEQUENCE [LARGE SCALE GENOMIC DNA]</scope>
    <source>
        <strain evidence="3 4">DSM 44889</strain>
    </source>
</reference>
<accession>A0A315ZJU3</accession>
<gene>
    <name evidence="3" type="ORF">BXY45_15010</name>
</gene>
<dbReference type="InterPro" id="IPR025948">
    <property type="entry name" value="HTH-like_dom"/>
</dbReference>
<dbReference type="InterPro" id="IPR048020">
    <property type="entry name" value="Transpos_IS3"/>
</dbReference>